<evidence type="ECO:0008006" key="3">
    <source>
        <dbReference type="Google" id="ProtNLM"/>
    </source>
</evidence>
<accession>A0A498MA30</accession>
<proteinExistence type="predicted"/>
<sequence length="189" mass="20837">MTSYMTENGYIDTAIQKGGIPGFSGCLEHTGVLSQMIRETKASNGNLTVVWLDLANAYGSIPHALIHAALDHYLIPQHIKGMIISYFGGIQLRFKTGHFTTPRPHPVAKPRKRDRNWLYNLPHPLHHGNEPHNSSCWEGSPRPKNAIGHPTTPDKRLHGRPYCDDHNPCGGEVGTNCSGPHGNVGQNEI</sequence>
<comment type="caution">
    <text evidence="1">The sequence shown here is derived from an EMBL/GenBank/DDBJ whole genome shotgun (WGS) entry which is preliminary data.</text>
</comment>
<reference evidence="1 2" key="1">
    <citation type="submission" date="2018-03" db="EMBL/GenBank/DDBJ databases">
        <title>Draft genome sequence of Rohu Carp (Labeo rohita).</title>
        <authorList>
            <person name="Das P."/>
            <person name="Kushwaha B."/>
            <person name="Joshi C.G."/>
            <person name="Kumar D."/>
            <person name="Nagpure N.S."/>
            <person name="Sahoo L."/>
            <person name="Das S.P."/>
            <person name="Bit A."/>
            <person name="Patnaik S."/>
            <person name="Meher P.K."/>
            <person name="Jayasankar P."/>
            <person name="Koringa P.G."/>
            <person name="Patel N.V."/>
            <person name="Hinsu A.T."/>
            <person name="Kumar R."/>
            <person name="Pandey M."/>
            <person name="Agarwal S."/>
            <person name="Srivastava S."/>
            <person name="Singh M."/>
            <person name="Iquebal M.A."/>
            <person name="Jaiswal S."/>
            <person name="Angadi U.B."/>
            <person name="Kumar N."/>
            <person name="Raza M."/>
            <person name="Shah T.M."/>
            <person name="Rai A."/>
            <person name="Jena J.K."/>
        </authorList>
    </citation>
    <scope>NUCLEOTIDE SEQUENCE [LARGE SCALE GENOMIC DNA]</scope>
    <source>
        <strain evidence="1">DASCIFA01</strain>
        <tissue evidence="1">Testis</tissue>
    </source>
</reference>
<protein>
    <recommendedName>
        <fullName evidence="3">Reverse transcriptase domain-containing protein</fullName>
    </recommendedName>
</protein>
<evidence type="ECO:0000313" key="2">
    <source>
        <dbReference type="Proteomes" id="UP000290572"/>
    </source>
</evidence>
<keyword evidence="2" id="KW-1185">Reference proteome</keyword>
<name>A0A498MA30_LABRO</name>
<gene>
    <name evidence="1" type="ORF">ROHU_027474</name>
</gene>
<dbReference type="EMBL" id="QBIY01012778">
    <property type="protein sequence ID" value="RXN16633.1"/>
    <property type="molecule type" value="Genomic_DNA"/>
</dbReference>
<evidence type="ECO:0000313" key="1">
    <source>
        <dbReference type="EMBL" id="RXN16633.1"/>
    </source>
</evidence>
<dbReference type="AlphaFoldDB" id="A0A498MA30"/>
<organism evidence="1 2">
    <name type="scientific">Labeo rohita</name>
    <name type="common">Indian major carp</name>
    <name type="synonym">Cyprinus rohita</name>
    <dbReference type="NCBI Taxonomy" id="84645"/>
    <lineage>
        <taxon>Eukaryota</taxon>
        <taxon>Metazoa</taxon>
        <taxon>Chordata</taxon>
        <taxon>Craniata</taxon>
        <taxon>Vertebrata</taxon>
        <taxon>Euteleostomi</taxon>
        <taxon>Actinopterygii</taxon>
        <taxon>Neopterygii</taxon>
        <taxon>Teleostei</taxon>
        <taxon>Ostariophysi</taxon>
        <taxon>Cypriniformes</taxon>
        <taxon>Cyprinidae</taxon>
        <taxon>Labeoninae</taxon>
        <taxon>Labeonini</taxon>
        <taxon>Labeo</taxon>
    </lineage>
</organism>
<dbReference type="STRING" id="84645.A0A498MA30"/>
<dbReference type="Proteomes" id="UP000290572">
    <property type="component" value="Unassembled WGS sequence"/>
</dbReference>